<feature type="domain" description="AMP-binding enzyme C-terminal" evidence="5">
    <location>
        <begin position="449"/>
        <end position="526"/>
    </location>
</feature>
<accession>A0AAD4PL56</accession>
<dbReference type="InterPro" id="IPR025110">
    <property type="entry name" value="AMP-bd_C"/>
</dbReference>
<dbReference type="GO" id="GO:0005777">
    <property type="term" value="C:peroxisome"/>
    <property type="evidence" value="ECO:0007669"/>
    <property type="project" value="UniProtKB-SubCell"/>
</dbReference>
<dbReference type="FunFam" id="3.40.50.12780:FF:000025">
    <property type="entry name" value="luciferin 4-monooxygenase"/>
    <property type="match status" value="1"/>
</dbReference>
<evidence type="ECO:0000256" key="1">
    <source>
        <dbReference type="ARBA" id="ARBA00004275"/>
    </source>
</evidence>
<gene>
    <name evidence="6" type="ORF">KR093_005113</name>
</gene>
<dbReference type="PROSITE" id="PS00455">
    <property type="entry name" value="AMP_BINDING"/>
    <property type="match status" value="1"/>
</dbReference>
<name>A0AAD4PL56_9MUSC</name>
<proteinExistence type="inferred from homology"/>
<dbReference type="SUPFAM" id="SSF56801">
    <property type="entry name" value="Acetyl-CoA synthetase-like"/>
    <property type="match status" value="1"/>
</dbReference>
<keyword evidence="7" id="KW-1185">Reference proteome</keyword>
<dbReference type="PANTHER" id="PTHR24096:SF353">
    <property type="entry name" value="GH16244P-RELATED"/>
    <property type="match status" value="1"/>
</dbReference>
<evidence type="ECO:0000259" key="5">
    <source>
        <dbReference type="Pfam" id="PF13193"/>
    </source>
</evidence>
<feature type="non-terminal residue" evidence="6">
    <location>
        <position position="1"/>
    </location>
</feature>
<evidence type="ECO:0000313" key="7">
    <source>
        <dbReference type="Proteomes" id="UP001200034"/>
    </source>
</evidence>
<reference evidence="6" key="1">
    <citation type="journal article" date="2021" name="Mol. Ecol. Resour.">
        <title>Phylogenomic analyses of the genus Drosophila reveals genomic signals of climate adaptation.</title>
        <authorList>
            <person name="Li F."/>
            <person name="Rane R.V."/>
            <person name="Luria V."/>
            <person name="Xiong Z."/>
            <person name="Chen J."/>
            <person name="Li Z."/>
            <person name="Catullo R.A."/>
            <person name="Griffin P.C."/>
            <person name="Schiffer M."/>
            <person name="Pearce S."/>
            <person name="Lee S.F."/>
            <person name="McElroy K."/>
            <person name="Stocker A."/>
            <person name="Shirriffs J."/>
            <person name="Cockerell F."/>
            <person name="Coppin C."/>
            <person name="Sgro C.M."/>
            <person name="Karger A."/>
            <person name="Cain J.W."/>
            <person name="Weber J.A."/>
            <person name="Santpere G."/>
            <person name="Kirschner M.W."/>
            <person name="Hoffmann A.A."/>
            <person name="Oakeshott J.G."/>
            <person name="Zhang G."/>
        </authorList>
    </citation>
    <scope>NUCLEOTIDE SEQUENCE</scope>
    <source>
        <strain evidence="6">BGI-SZ-2011g</strain>
    </source>
</reference>
<dbReference type="AlphaFoldDB" id="A0AAD4PL56"/>
<sequence length="543" mass="60368">RFSNSRNPKMAALPTTYDAKDNTWSGAKIESVYNYDTSAGRIILSTMKNWPSIVIQINDIDGVAVTNGQAITWAIRIAQHLKKRGLKSTDVIGIAARNTTYLMPLGVACLLNTTPFHAVNPALDEDTIKYVFNITKPKLIFCDGLDYAKIKAATRTWKPEIFTMVDHMDDVPTIESLLDPTTTEMFYKPEPLKLGGDQTVAILCSSGTTGLPKAVCMSNHILIQESMLVSSESILYTPSSLDWITGLWGFAFCTFSNCTRIITNKPFNPEYFVQLVKKYKINFVVVPPRHLSALLNCPTATTEALSSIRMLNYGGGLVSLTTLQRAQELCKSAMLNSGYAMTEVGAIAGNIGISNNNAAGRLLPGVKVQIVDEEGKRLGYNQVGEIYVHTGHGWNGYYGNPVETQKIHDHKGWFHTGDLGYFDNQNYLYIVDRKKEIMKYQGLHYWPTEIENVIVELPEVQEVCVVGIYDEKQGDAAGALVVKRQGCQISEKAIIDHVAKRFKGVQMQLHAGVRFTDKLPVNVNDKTLRRIAREQFVAQNGAR</sequence>
<evidence type="ECO:0000259" key="4">
    <source>
        <dbReference type="Pfam" id="PF00501"/>
    </source>
</evidence>
<feature type="domain" description="AMP-dependent synthetase/ligase" evidence="4">
    <location>
        <begin position="62"/>
        <end position="398"/>
    </location>
</feature>
<comment type="subcellular location">
    <subcellularLocation>
        <location evidence="1">Peroxisome</location>
    </subcellularLocation>
</comment>
<dbReference type="CDD" id="cd05911">
    <property type="entry name" value="Firefly_Luc_like"/>
    <property type="match status" value="1"/>
</dbReference>
<dbReference type="PANTHER" id="PTHR24096">
    <property type="entry name" value="LONG-CHAIN-FATTY-ACID--COA LIGASE"/>
    <property type="match status" value="1"/>
</dbReference>
<keyword evidence="3" id="KW-0576">Peroxisome</keyword>
<dbReference type="GO" id="GO:0046949">
    <property type="term" value="P:fatty-acyl-CoA biosynthetic process"/>
    <property type="evidence" value="ECO:0007669"/>
    <property type="project" value="TreeGrafter"/>
</dbReference>
<dbReference type="GO" id="GO:0004467">
    <property type="term" value="F:long-chain fatty acid-CoA ligase activity"/>
    <property type="evidence" value="ECO:0007669"/>
    <property type="project" value="TreeGrafter"/>
</dbReference>
<dbReference type="InterPro" id="IPR042099">
    <property type="entry name" value="ANL_N_sf"/>
</dbReference>
<dbReference type="Proteomes" id="UP001200034">
    <property type="component" value="Unassembled WGS sequence"/>
</dbReference>
<comment type="caution">
    <text evidence="6">The sequence shown here is derived from an EMBL/GenBank/DDBJ whole genome shotgun (WGS) entry which is preliminary data.</text>
</comment>
<organism evidence="6 7">
    <name type="scientific">Drosophila rubida</name>
    <dbReference type="NCBI Taxonomy" id="30044"/>
    <lineage>
        <taxon>Eukaryota</taxon>
        <taxon>Metazoa</taxon>
        <taxon>Ecdysozoa</taxon>
        <taxon>Arthropoda</taxon>
        <taxon>Hexapoda</taxon>
        <taxon>Insecta</taxon>
        <taxon>Pterygota</taxon>
        <taxon>Neoptera</taxon>
        <taxon>Endopterygota</taxon>
        <taxon>Diptera</taxon>
        <taxon>Brachycera</taxon>
        <taxon>Muscomorpha</taxon>
        <taxon>Ephydroidea</taxon>
        <taxon>Drosophilidae</taxon>
        <taxon>Drosophila</taxon>
    </lineage>
</organism>
<dbReference type="Gene3D" id="3.40.50.12780">
    <property type="entry name" value="N-terminal domain of ligase-like"/>
    <property type="match status" value="1"/>
</dbReference>
<evidence type="ECO:0000256" key="3">
    <source>
        <dbReference type="ARBA" id="ARBA00023140"/>
    </source>
</evidence>
<dbReference type="Pfam" id="PF13193">
    <property type="entry name" value="AMP-binding_C"/>
    <property type="match status" value="1"/>
</dbReference>
<dbReference type="InterPro" id="IPR020845">
    <property type="entry name" value="AMP-binding_CS"/>
</dbReference>
<comment type="similarity">
    <text evidence="2">Belongs to the ATP-dependent AMP-binding enzyme family.</text>
</comment>
<dbReference type="Gene3D" id="3.30.300.30">
    <property type="match status" value="1"/>
</dbReference>
<protein>
    <submittedName>
        <fullName evidence="6">Uncharacterized protein</fullName>
    </submittedName>
</protein>
<dbReference type="Pfam" id="PF00501">
    <property type="entry name" value="AMP-binding"/>
    <property type="match status" value="1"/>
</dbReference>
<evidence type="ECO:0000256" key="2">
    <source>
        <dbReference type="ARBA" id="ARBA00006432"/>
    </source>
</evidence>
<evidence type="ECO:0000313" key="6">
    <source>
        <dbReference type="EMBL" id="KAH8370821.1"/>
    </source>
</evidence>
<dbReference type="FunFam" id="3.30.300.30:FF:000007">
    <property type="entry name" value="4-coumarate--CoA ligase 2"/>
    <property type="match status" value="1"/>
</dbReference>
<dbReference type="InterPro" id="IPR000873">
    <property type="entry name" value="AMP-dep_synth/lig_dom"/>
</dbReference>
<feature type="non-terminal residue" evidence="6">
    <location>
        <position position="543"/>
    </location>
</feature>
<dbReference type="InterPro" id="IPR045851">
    <property type="entry name" value="AMP-bd_C_sf"/>
</dbReference>
<dbReference type="EMBL" id="JAJJHW010002585">
    <property type="protein sequence ID" value="KAH8370821.1"/>
    <property type="molecule type" value="Genomic_DNA"/>
</dbReference>